<name>A0ABX6YUT8_9RHOB</name>
<accession>A0ABX6YUT8</accession>
<dbReference type="InterPro" id="IPR002654">
    <property type="entry name" value="Glyco_trans_25"/>
</dbReference>
<proteinExistence type="predicted"/>
<dbReference type="Proteomes" id="UP000192422">
    <property type="component" value="Chromosome"/>
</dbReference>
<dbReference type="RefSeq" id="WP_083080402.1">
    <property type="nucleotide sequence ID" value="NZ_CP053562.1"/>
</dbReference>
<dbReference type="Pfam" id="PF01755">
    <property type="entry name" value="Glyco_transf_25"/>
    <property type="match status" value="1"/>
</dbReference>
<protein>
    <submittedName>
        <fullName evidence="2">Glycosyltransferase family 25 protein</fullName>
    </submittedName>
</protein>
<gene>
    <name evidence="2" type="ORF">AKL02_012365</name>
</gene>
<evidence type="ECO:0000313" key="3">
    <source>
        <dbReference type="Proteomes" id="UP000192422"/>
    </source>
</evidence>
<dbReference type="EMBL" id="CP053562">
    <property type="protein sequence ID" value="QPZ91612.1"/>
    <property type="molecule type" value="Genomic_DNA"/>
</dbReference>
<dbReference type="CDD" id="cd06532">
    <property type="entry name" value="Glyco_transf_25"/>
    <property type="match status" value="1"/>
</dbReference>
<feature type="domain" description="Glycosyl transferase family 25" evidence="1">
    <location>
        <begin position="10"/>
        <end position="183"/>
    </location>
</feature>
<evidence type="ECO:0000313" key="2">
    <source>
        <dbReference type="EMBL" id="QPZ91612.1"/>
    </source>
</evidence>
<sequence>MSKENESDWPILVISLQDAAERRAMVSKQLEALGLSFQFFDAIDGRSGLPAAYESQVDRPGTELYFGRPMSDGEYACALSHLAVYRKIIEEKLPGAIVLEDDAILGSAFALFLTERGYEHAPLIQLDHLNARVRRMGATTIGIESCTLWRLHSNAFLATGYAINQQAASFILEQALPLRSPADWPCDLRPLGPYCTVPRLVDHPTAEQVASSLGGRRNTLTKRQKRNLKYGRKYLASRYWKKKWIKLITRRLS</sequence>
<evidence type="ECO:0000259" key="1">
    <source>
        <dbReference type="Pfam" id="PF01755"/>
    </source>
</evidence>
<reference evidence="2 3" key="1">
    <citation type="submission" date="2020-05" db="EMBL/GenBank/DDBJ databases">
        <title>Thioclava electrotropha strain Elox9 finished genome.</title>
        <authorList>
            <person name="Rowe A.R."/>
            <person name="Wilbanks E.G."/>
        </authorList>
    </citation>
    <scope>NUCLEOTIDE SEQUENCE [LARGE SCALE GENOMIC DNA]</scope>
    <source>
        <strain evidence="2 3">Elox9</strain>
    </source>
</reference>
<keyword evidence="3" id="KW-1185">Reference proteome</keyword>
<organism evidence="2 3">
    <name type="scientific">Thioclava electrotropha</name>
    <dbReference type="NCBI Taxonomy" id="1549850"/>
    <lineage>
        <taxon>Bacteria</taxon>
        <taxon>Pseudomonadati</taxon>
        <taxon>Pseudomonadota</taxon>
        <taxon>Alphaproteobacteria</taxon>
        <taxon>Rhodobacterales</taxon>
        <taxon>Paracoccaceae</taxon>
        <taxon>Thioclava</taxon>
    </lineage>
</organism>